<dbReference type="EnsemblMetazoa" id="XM_050652665.1">
    <property type="protein sequence ID" value="XP_050508622.1"/>
    <property type="gene ID" value="LOC126885873"/>
</dbReference>
<dbReference type="SUPFAM" id="SSF57903">
    <property type="entry name" value="FYVE/PHD zinc finger"/>
    <property type="match status" value="1"/>
</dbReference>
<organism evidence="3 4">
    <name type="scientific">Diabrotica virgifera virgifera</name>
    <name type="common">western corn rootworm</name>
    <dbReference type="NCBI Taxonomy" id="50390"/>
    <lineage>
        <taxon>Eukaryota</taxon>
        <taxon>Metazoa</taxon>
        <taxon>Ecdysozoa</taxon>
        <taxon>Arthropoda</taxon>
        <taxon>Hexapoda</taxon>
        <taxon>Insecta</taxon>
        <taxon>Pterygota</taxon>
        <taxon>Neoptera</taxon>
        <taxon>Endopterygota</taxon>
        <taxon>Coleoptera</taxon>
        <taxon>Polyphaga</taxon>
        <taxon>Cucujiformia</taxon>
        <taxon>Chrysomeloidea</taxon>
        <taxon>Chrysomelidae</taxon>
        <taxon>Galerucinae</taxon>
        <taxon>Diabroticina</taxon>
        <taxon>Diabroticites</taxon>
        <taxon>Diabrotica</taxon>
    </lineage>
</organism>
<dbReference type="Pfam" id="PF03184">
    <property type="entry name" value="DDE_1"/>
    <property type="match status" value="1"/>
</dbReference>
<evidence type="ECO:0000256" key="1">
    <source>
        <dbReference type="SAM" id="MobiDB-lite"/>
    </source>
</evidence>
<sequence length="322" mass="36672">MVTILISTRNVALIDLAKQNHVTIICLPPHSTHKMQPLDVAFIAPLKTYYAKEIENWLRENQLSVVSPHAVASIFCKAYNKAISHHIFRDFEFGIQEHLQTQNERDEQIIKPNHEQPHHPMREHRTPSPPLPHQQLVSPKDICPIPTYKRYTTKKPHARSGKASVITLTPYKEELEQSLQKKKAKKLVPQLNLNCVLAPEKNSSTKSVRSEKKATPEEEIAVHEDVGQPATSKGKTSRRKRKVSSSSSSDSSEDFPLADSSSDESREIDAECLFCTGKFSDDRYGERWTKCYQCGRWAHEDCGEIKSSTFICLFCEGKVFFE</sequence>
<keyword evidence="4" id="KW-1185">Reference proteome</keyword>
<dbReference type="InterPro" id="IPR013083">
    <property type="entry name" value="Znf_RING/FYVE/PHD"/>
</dbReference>
<dbReference type="GeneID" id="126885873"/>
<feature type="region of interest" description="Disordered" evidence="1">
    <location>
        <begin position="201"/>
        <end position="262"/>
    </location>
</feature>
<protein>
    <recommendedName>
        <fullName evidence="2">DDE-1 domain-containing protein</fullName>
    </recommendedName>
</protein>
<evidence type="ECO:0000313" key="4">
    <source>
        <dbReference type="Proteomes" id="UP001652700"/>
    </source>
</evidence>
<reference evidence="3" key="1">
    <citation type="submission" date="2025-05" db="UniProtKB">
        <authorList>
            <consortium name="EnsemblMetazoa"/>
        </authorList>
    </citation>
    <scope>IDENTIFICATION</scope>
</reference>
<dbReference type="Proteomes" id="UP001652700">
    <property type="component" value="Unplaced"/>
</dbReference>
<feature type="domain" description="DDE-1" evidence="2">
    <location>
        <begin position="17"/>
        <end position="70"/>
    </location>
</feature>
<accession>A0ABM5KEJ6</accession>
<feature type="region of interest" description="Disordered" evidence="1">
    <location>
        <begin position="114"/>
        <end position="139"/>
    </location>
</feature>
<proteinExistence type="predicted"/>
<dbReference type="InterPro" id="IPR004875">
    <property type="entry name" value="DDE_SF_endonuclease_dom"/>
</dbReference>
<name>A0ABM5KEJ6_DIAVI</name>
<feature type="compositionally biased region" description="Basic and acidic residues" evidence="1">
    <location>
        <begin position="114"/>
        <end position="126"/>
    </location>
</feature>
<evidence type="ECO:0000259" key="2">
    <source>
        <dbReference type="Pfam" id="PF03184"/>
    </source>
</evidence>
<dbReference type="Gene3D" id="3.30.40.10">
    <property type="entry name" value="Zinc/RING finger domain, C3HC4 (zinc finger)"/>
    <property type="match status" value="1"/>
</dbReference>
<feature type="compositionally biased region" description="Basic and acidic residues" evidence="1">
    <location>
        <begin position="208"/>
        <end position="226"/>
    </location>
</feature>
<dbReference type="InterPro" id="IPR011011">
    <property type="entry name" value="Znf_FYVE_PHD"/>
</dbReference>
<evidence type="ECO:0000313" key="3">
    <source>
        <dbReference type="EnsemblMetazoa" id="XP_050508622.1"/>
    </source>
</evidence>
<dbReference type="RefSeq" id="XP_050508622.1">
    <property type="nucleotide sequence ID" value="XM_050652665.1"/>
</dbReference>